<proteinExistence type="predicted"/>
<name>A0ABP5VRH1_9ACTN</name>
<evidence type="ECO:0000256" key="1">
    <source>
        <dbReference type="SAM" id="MobiDB-lite"/>
    </source>
</evidence>
<dbReference type="InterPro" id="IPR038468">
    <property type="entry name" value="MmpS_C"/>
</dbReference>
<reference evidence="3" key="1">
    <citation type="journal article" date="2019" name="Int. J. Syst. Evol. Microbiol.">
        <title>The Global Catalogue of Microorganisms (GCM) 10K type strain sequencing project: providing services to taxonomists for standard genome sequencing and annotation.</title>
        <authorList>
            <consortium name="The Broad Institute Genomics Platform"/>
            <consortium name="The Broad Institute Genome Sequencing Center for Infectious Disease"/>
            <person name="Wu L."/>
            <person name="Ma J."/>
        </authorList>
    </citation>
    <scope>NUCLEOTIDE SEQUENCE [LARGE SCALE GENOMIC DNA]</scope>
    <source>
        <strain evidence="3">JCM 6921</strain>
    </source>
</reference>
<dbReference type="Gene3D" id="2.60.40.2880">
    <property type="entry name" value="MmpS1-5, C-terminal soluble domain"/>
    <property type="match status" value="1"/>
</dbReference>
<dbReference type="PROSITE" id="PS51257">
    <property type="entry name" value="PROKAR_LIPOPROTEIN"/>
    <property type="match status" value="1"/>
</dbReference>
<dbReference type="EMBL" id="BAAATJ010000023">
    <property type="protein sequence ID" value="GAA2409835.1"/>
    <property type="molecule type" value="Genomic_DNA"/>
</dbReference>
<dbReference type="Proteomes" id="UP001500058">
    <property type="component" value="Unassembled WGS sequence"/>
</dbReference>
<feature type="region of interest" description="Disordered" evidence="1">
    <location>
        <begin position="18"/>
        <end position="95"/>
    </location>
</feature>
<accession>A0ABP5VRH1</accession>
<sequence>MRRKVTGLALAAAAALLAGCGGGGGEDTGAEPGKKDGAAEASARPSAGDGQQDGGAEESSDGASGGSSEDGAEGGSGGSGGGEVTREVTLEVGGDGRTQVFYTADTNKTEQVTLPWSKTVELSLTPAEQKVGVLVTIVPGSVQGDDGQLTAASCVIKVDGKKVDDNGDGKDVSGCKYKVK</sequence>
<evidence type="ECO:0000313" key="3">
    <source>
        <dbReference type="Proteomes" id="UP001500058"/>
    </source>
</evidence>
<gene>
    <name evidence="2" type="ORF">GCM10010420_43080</name>
</gene>
<evidence type="ECO:0000313" key="2">
    <source>
        <dbReference type="EMBL" id="GAA2409835.1"/>
    </source>
</evidence>
<protein>
    <recommendedName>
        <fullName evidence="4">MmpS family membrane protein</fullName>
    </recommendedName>
</protein>
<dbReference type="RefSeq" id="WP_344632742.1">
    <property type="nucleotide sequence ID" value="NZ_BAAATJ010000023.1"/>
</dbReference>
<organism evidence="2 3">
    <name type="scientific">Streptomyces glaucosporus</name>
    <dbReference type="NCBI Taxonomy" id="284044"/>
    <lineage>
        <taxon>Bacteria</taxon>
        <taxon>Bacillati</taxon>
        <taxon>Actinomycetota</taxon>
        <taxon>Actinomycetes</taxon>
        <taxon>Kitasatosporales</taxon>
        <taxon>Streptomycetaceae</taxon>
        <taxon>Streptomyces</taxon>
    </lineage>
</organism>
<feature type="compositionally biased region" description="Gly residues" evidence="1">
    <location>
        <begin position="73"/>
        <end position="83"/>
    </location>
</feature>
<evidence type="ECO:0008006" key="4">
    <source>
        <dbReference type="Google" id="ProtNLM"/>
    </source>
</evidence>
<keyword evidence="3" id="KW-1185">Reference proteome</keyword>
<comment type="caution">
    <text evidence="2">The sequence shown here is derived from an EMBL/GenBank/DDBJ whole genome shotgun (WGS) entry which is preliminary data.</text>
</comment>